<proteinExistence type="predicted"/>
<keyword evidence="2" id="KW-1185">Reference proteome</keyword>
<evidence type="ECO:0000313" key="2">
    <source>
        <dbReference type="Proteomes" id="UP000326678"/>
    </source>
</evidence>
<reference evidence="1 2" key="1">
    <citation type="submission" date="2019-10" db="EMBL/GenBank/DDBJ databases">
        <title>Genomic and transcriptomic insights into the perfect genentic adaptation of a filamentous nitrogen-fixing cyanobacterium to rice fields.</title>
        <authorList>
            <person name="Chen Z."/>
        </authorList>
    </citation>
    <scope>NUCLEOTIDE SEQUENCE [LARGE SCALE GENOMIC DNA]</scope>
    <source>
        <strain evidence="1">CCNUC1</strain>
    </source>
</reference>
<gene>
    <name evidence="1" type="ORF">GXM_01785</name>
</gene>
<dbReference type="KEGG" id="nsh:GXM_01785"/>
<sequence>MESAGKLVPVSANKMNGFKKPAIIPVPTLAPNPNISSISTVVNESSAKSISQYSSVKDFWY</sequence>
<name>A0A5P8VV59_9NOSO</name>
<evidence type="ECO:0000313" key="1">
    <source>
        <dbReference type="EMBL" id="QFS44312.1"/>
    </source>
</evidence>
<dbReference type="AlphaFoldDB" id="A0A5P8VV59"/>
<protein>
    <submittedName>
        <fullName evidence="1">Uncharacterized protein</fullName>
    </submittedName>
</protein>
<dbReference type="EMBL" id="CP045226">
    <property type="protein sequence ID" value="QFS44312.1"/>
    <property type="molecule type" value="Genomic_DNA"/>
</dbReference>
<dbReference type="Proteomes" id="UP000326678">
    <property type="component" value="Chromosome Gxm1"/>
</dbReference>
<organism evidence="1 2">
    <name type="scientific">Nostoc sphaeroides CCNUC1</name>
    <dbReference type="NCBI Taxonomy" id="2653204"/>
    <lineage>
        <taxon>Bacteria</taxon>
        <taxon>Bacillati</taxon>
        <taxon>Cyanobacteriota</taxon>
        <taxon>Cyanophyceae</taxon>
        <taxon>Nostocales</taxon>
        <taxon>Nostocaceae</taxon>
        <taxon>Nostoc</taxon>
    </lineage>
</organism>
<accession>A0A5P8VV59</accession>